<gene>
    <name evidence="1" type="ORF">ERS013201_02338</name>
</gene>
<accession>A0A655Y771</accession>
<protein>
    <submittedName>
        <fullName evidence="1">Uncharacterized protein</fullName>
    </submittedName>
</protein>
<reference evidence="1 2" key="1">
    <citation type="submission" date="2015-07" db="EMBL/GenBank/DDBJ databases">
        <authorList>
            <consortium name="Pathogen Informatics"/>
        </authorList>
    </citation>
    <scope>NUCLEOTIDE SEQUENCE [LARGE SCALE GENOMIC DNA]</scope>
    <source>
        <strain evidence="1 2">A325</strain>
    </source>
</reference>
<sequence length="88" mass="9782">MTEPNPRSKARSISWSLLNAPNLLRSLASYPSTVLIEIPITRAMCCGFLPYKSRNRTSDSRAVSFKVSRSATDLNVVEVDNPVARQTQ</sequence>
<proteinExistence type="predicted"/>
<dbReference type="AlphaFoldDB" id="A0A655Y771"/>
<evidence type="ECO:0000313" key="2">
    <source>
        <dbReference type="Proteomes" id="UP000046067"/>
    </source>
</evidence>
<dbReference type="EMBL" id="CWQJ01000014">
    <property type="protein sequence ID" value="CSC32280.1"/>
    <property type="molecule type" value="Genomic_DNA"/>
</dbReference>
<dbReference type="Proteomes" id="UP000046067">
    <property type="component" value="Unassembled WGS sequence"/>
</dbReference>
<evidence type="ECO:0000313" key="1">
    <source>
        <dbReference type="EMBL" id="CSC32280.1"/>
    </source>
</evidence>
<name>A0A655Y771_VIBCL</name>
<organism evidence="1 2">
    <name type="scientific">Vibrio cholerae</name>
    <dbReference type="NCBI Taxonomy" id="666"/>
    <lineage>
        <taxon>Bacteria</taxon>
        <taxon>Pseudomonadati</taxon>
        <taxon>Pseudomonadota</taxon>
        <taxon>Gammaproteobacteria</taxon>
        <taxon>Vibrionales</taxon>
        <taxon>Vibrionaceae</taxon>
        <taxon>Vibrio</taxon>
    </lineage>
</organism>